<evidence type="ECO:0000259" key="1">
    <source>
        <dbReference type="Pfam" id="PF19572"/>
    </source>
</evidence>
<protein>
    <recommendedName>
        <fullName evidence="1">Type IX secretion system protein PorV domain-containing protein</fullName>
    </recommendedName>
</protein>
<dbReference type="InterPro" id="IPR045741">
    <property type="entry name" value="PorV"/>
</dbReference>
<reference evidence="2" key="1">
    <citation type="journal article" date="2015" name="Proc. Natl. Acad. Sci. U.S.A.">
        <title>Networks of energetic and metabolic interactions define dynamics in microbial communities.</title>
        <authorList>
            <person name="Embree M."/>
            <person name="Liu J.K."/>
            <person name="Al-Bassam M.M."/>
            <person name="Zengler K."/>
        </authorList>
    </citation>
    <scope>NUCLEOTIDE SEQUENCE</scope>
</reference>
<gene>
    <name evidence="2" type="ORF">ASZ90_003710</name>
</gene>
<comment type="caution">
    <text evidence="2">The sequence shown here is derived from an EMBL/GenBank/DDBJ whole genome shotgun (WGS) entry which is preliminary data.</text>
</comment>
<organism evidence="2">
    <name type="scientific">hydrocarbon metagenome</name>
    <dbReference type="NCBI Taxonomy" id="938273"/>
    <lineage>
        <taxon>unclassified sequences</taxon>
        <taxon>metagenomes</taxon>
        <taxon>ecological metagenomes</taxon>
    </lineage>
</organism>
<feature type="domain" description="Type IX secretion system protein PorV" evidence="1">
    <location>
        <begin position="28"/>
        <end position="176"/>
    </location>
</feature>
<sequence>MFRKKIKLILIIGLSLLSSVNLAQGVSKTGTTAAKFLSIGIGSRANAMGGAYSAVANDATSLYWNPSGIASIDEYQASFSYTKLFADINLNFFGFVIPIGEAGSIGISVTALNYGEMEVTTEYSPDGTGELFSAGSYAFGLSYARNITDDFAIGATVKYIREDIFNSSASGFAFDIGTRFKTPFFGVVLASSISNYGTKMQMEGDDLLVRYDSDPQSTGNNETVDAYLGTEAFDLPLRLQIGISKDFYFSEDYRFTLAIDATHPNDNNQWVNVGGEIALFDEMVFLRGGYKALFLDENREGLTLGFGLKYSGLEFFRFSVDYAYQQFEYLENVHSFGITLGF</sequence>
<dbReference type="SUPFAM" id="SSF56935">
    <property type="entry name" value="Porins"/>
    <property type="match status" value="1"/>
</dbReference>
<dbReference type="Gene3D" id="2.40.160.60">
    <property type="entry name" value="Outer membrane protein transport protein (OMPP1/FadL/TodX)"/>
    <property type="match status" value="1"/>
</dbReference>
<dbReference type="NCBIfam" id="NF033709">
    <property type="entry name" value="PorV_fam"/>
    <property type="match status" value="1"/>
</dbReference>
<dbReference type="Pfam" id="PF19572">
    <property type="entry name" value="PorV"/>
    <property type="match status" value="1"/>
</dbReference>
<proteinExistence type="predicted"/>
<accession>A0A0W8G0H8</accession>
<dbReference type="AlphaFoldDB" id="A0A0W8G0H8"/>
<dbReference type="EMBL" id="LNQE01000461">
    <property type="protein sequence ID" value="KUG26446.1"/>
    <property type="molecule type" value="Genomic_DNA"/>
</dbReference>
<evidence type="ECO:0000313" key="2">
    <source>
        <dbReference type="EMBL" id="KUG26446.1"/>
    </source>
</evidence>
<name>A0A0W8G0H8_9ZZZZ</name>